<organism evidence="1 2">
    <name type="scientific">Sphaerobolus stellatus (strain SS14)</name>
    <dbReference type="NCBI Taxonomy" id="990650"/>
    <lineage>
        <taxon>Eukaryota</taxon>
        <taxon>Fungi</taxon>
        <taxon>Dikarya</taxon>
        <taxon>Basidiomycota</taxon>
        <taxon>Agaricomycotina</taxon>
        <taxon>Agaricomycetes</taxon>
        <taxon>Phallomycetidae</taxon>
        <taxon>Geastrales</taxon>
        <taxon>Sphaerobolaceae</taxon>
        <taxon>Sphaerobolus</taxon>
    </lineage>
</organism>
<dbReference type="AlphaFoldDB" id="A0A0C9V0Q8"/>
<evidence type="ECO:0000313" key="1">
    <source>
        <dbReference type="EMBL" id="KIJ40674.1"/>
    </source>
</evidence>
<protein>
    <submittedName>
        <fullName evidence="1">Uncharacterized protein</fullName>
    </submittedName>
</protein>
<gene>
    <name evidence="1" type="ORF">M422DRAFT_256369</name>
</gene>
<keyword evidence="2" id="KW-1185">Reference proteome</keyword>
<proteinExistence type="predicted"/>
<dbReference type="Proteomes" id="UP000054279">
    <property type="component" value="Unassembled WGS sequence"/>
</dbReference>
<evidence type="ECO:0000313" key="2">
    <source>
        <dbReference type="Proteomes" id="UP000054279"/>
    </source>
</evidence>
<dbReference type="EMBL" id="KN837142">
    <property type="protein sequence ID" value="KIJ40674.1"/>
    <property type="molecule type" value="Genomic_DNA"/>
</dbReference>
<sequence length="147" mass="17027">MEYQLRLGQAHDSLEKLRGALGLKSFLIHQKYKNAGGQDQQVYKRAWEVLGRLSDGVSQYGMEDSQRQLQELKEDDCVMLSEWMEEHRFWRAQGELAEAQASGKGKGRRELPWFWKIHIQGNPQKDIDEIDASIAAWATDSMYTCHL</sequence>
<accession>A0A0C9V0Q8</accession>
<dbReference type="HOGENOM" id="CLU_1769297_0_0_1"/>
<reference evidence="1 2" key="1">
    <citation type="submission" date="2014-06" db="EMBL/GenBank/DDBJ databases">
        <title>Evolutionary Origins and Diversification of the Mycorrhizal Mutualists.</title>
        <authorList>
            <consortium name="DOE Joint Genome Institute"/>
            <consortium name="Mycorrhizal Genomics Consortium"/>
            <person name="Kohler A."/>
            <person name="Kuo A."/>
            <person name="Nagy L.G."/>
            <person name="Floudas D."/>
            <person name="Copeland A."/>
            <person name="Barry K.W."/>
            <person name="Cichocki N."/>
            <person name="Veneault-Fourrey C."/>
            <person name="LaButti K."/>
            <person name="Lindquist E.A."/>
            <person name="Lipzen A."/>
            <person name="Lundell T."/>
            <person name="Morin E."/>
            <person name="Murat C."/>
            <person name="Riley R."/>
            <person name="Ohm R."/>
            <person name="Sun H."/>
            <person name="Tunlid A."/>
            <person name="Henrissat B."/>
            <person name="Grigoriev I.V."/>
            <person name="Hibbett D.S."/>
            <person name="Martin F."/>
        </authorList>
    </citation>
    <scope>NUCLEOTIDE SEQUENCE [LARGE SCALE GENOMIC DNA]</scope>
    <source>
        <strain evidence="1 2">SS14</strain>
    </source>
</reference>
<name>A0A0C9V0Q8_SPHS4</name>